<accession>A0A5B7HVU8</accession>
<proteinExistence type="predicted"/>
<sequence>MVAAVLGASFRCGGCGGWALLRRRRGGGEVRCVSRDGGRVWQGRRREKDRWGCVSIAFSLHHLRQLMRLGRGVVGPGTLCKGRT</sequence>
<evidence type="ECO:0000313" key="1">
    <source>
        <dbReference type="EMBL" id="MPC73945.1"/>
    </source>
</evidence>
<dbReference type="Proteomes" id="UP000324222">
    <property type="component" value="Unassembled WGS sequence"/>
</dbReference>
<comment type="caution">
    <text evidence="1">The sequence shown here is derived from an EMBL/GenBank/DDBJ whole genome shotgun (WGS) entry which is preliminary data.</text>
</comment>
<organism evidence="1 2">
    <name type="scientific">Portunus trituberculatus</name>
    <name type="common">Swimming crab</name>
    <name type="synonym">Neptunus trituberculatus</name>
    <dbReference type="NCBI Taxonomy" id="210409"/>
    <lineage>
        <taxon>Eukaryota</taxon>
        <taxon>Metazoa</taxon>
        <taxon>Ecdysozoa</taxon>
        <taxon>Arthropoda</taxon>
        <taxon>Crustacea</taxon>
        <taxon>Multicrustacea</taxon>
        <taxon>Malacostraca</taxon>
        <taxon>Eumalacostraca</taxon>
        <taxon>Eucarida</taxon>
        <taxon>Decapoda</taxon>
        <taxon>Pleocyemata</taxon>
        <taxon>Brachyura</taxon>
        <taxon>Eubrachyura</taxon>
        <taxon>Portunoidea</taxon>
        <taxon>Portunidae</taxon>
        <taxon>Portuninae</taxon>
        <taxon>Portunus</taxon>
    </lineage>
</organism>
<evidence type="ECO:0000313" key="2">
    <source>
        <dbReference type="Proteomes" id="UP000324222"/>
    </source>
</evidence>
<dbReference type="EMBL" id="VSRR010037890">
    <property type="protein sequence ID" value="MPC73945.1"/>
    <property type="molecule type" value="Genomic_DNA"/>
</dbReference>
<name>A0A5B7HVU8_PORTR</name>
<gene>
    <name evidence="1" type="ORF">E2C01_068288</name>
</gene>
<dbReference type="AlphaFoldDB" id="A0A5B7HVU8"/>
<protein>
    <submittedName>
        <fullName evidence="1">Uncharacterized protein</fullName>
    </submittedName>
</protein>
<keyword evidence="2" id="KW-1185">Reference proteome</keyword>
<reference evidence="1 2" key="1">
    <citation type="submission" date="2019-05" db="EMBL/GenBank/DDBJ databases">
        <title>Another draft genome of Portunus trituberculatus and its Hox gene families provides insights of decapod evolution.</title>
        <authorList>
            <person name="Jeong J.-H."/>
            <person name="Song I."/>
            <person name="Kim S."/>
            <person name="Choi T."/>
            <person name="Kim D."/>
            <person name="Ryu S."/>
            <person name="Kim W."/>
        </authorList>
    </citation>
    <scope>NUCLEOTIDE SEQUENCE [LARGE SCALE GENOMIC DNA]</scope>
    <source>
        <tissue evidence="1">Muscle</tissue>
    </source>
</reference>